<feature type="signal peptide" evidence="5">
    <location>
        <begin position="1"/>
        <end position="18"/>
    </location>
</feature>
<evidence type="ECO:0000256" key="5">
    <source>
        <dbReference type="SAM" id="SignalP"/>
    </source>
</evidence>
<dbReference type="SUPFAM" id="SSF103088">
    <property type="entry name" value="OmpA-like"/>
    <property type="match status" value="1"/>
</dbReference>
<gene>
    <name evidence="7" type="ORF">KEU06_16005</name>
</gene>
<dbReference type="PROSITE" id="PS51123">
    <property type="entry name" value="OMPA_2"/>
    <property type="match status" value="1"/>
</dbReference>
<accession>A0A942I2S1</accession>
<keyword evidence="3" id="KW-0998">Cell outer membrane</keyword>
<dbReference type="RefSeq" id="WP_188255672.1">
    <property type="nucleotide sequence ID" value="NZ_JABVCF010000008.1"/>
</dbReference>
<evidence type="ECO:0000256" key="1">
    <source>
        <dbReference type="ARBA" id="ARBA00004442"/>
    </source>
</evidence>
<evidence type="ECO:0000259" key="6">
    <source>
        <dbReference type="PROSITE" id="PS51123"/>
    </source>
</evidence>
<dbReference type="InterPro" id="IPR006664">
    <property type="entry name" value="OMP_bac"/>
</dbReference>
<feature type="chain" id="PRO_5037072322" evidence="5">
    <location>
        <begin position="19"/>
        <end position="174"/>
    </location>
</feature>
<dbReference type="Pfam" id="PF00691">
    <property type="entry name" value="OmpA"/>
    <property type="match status" value="1"/>
</dbReference>
<dbReference type="PANTHER" id="PTHR30329">
    <property type="entry name" value="STATOR ELEMENT OF FLAGELLAR MOTOR COMPLEX"/>
    <property type="match status" value="1"/>
</dbReference>
<sequence length="174" mass="18868">MRTAIFASVLAVTGFCWAGVSVAGPQQTADQIVDHFAKTANLGATRGICIGTTEECNKDQPAPAGLDMLINFDLNSAELTEQARANLNEFAKALKDDRLRAATFIVEGHTDASGDERYNDRLSERRAKAVTAFLLANGISLDKVEAIGRGESSPRVADPYDAINRRVEMRIKIQ</sequence>
<dbReference type="EMBL" id="JAGWCR010000008">
    <property type="protein sequence ID" value="MBS3650117.1"/>
    <property type="molecule type" value="Genomic_DNA"/>
</dbReference>
<keyword evidence="5" id="KW-0732">Signal</keyword>
<evidence type="ECO:0000313" key="8">
    <source>
        <dbReference type="Proteomes" id="UP000680348"/>
    </source>
</evidence>
<protein>
    <submittedName>
        <fullName evidence="7">OmpA family protein</fullName>
    </submittedName>
</protein>
<comment type="caution">
    <text evidence="7">The sequence shown here is derived from an EMBL/GenBank/DDBJ whole genome shotgun (WGS) entry which is preliminary data.</text>
</comment>
<evidence type="ECO:0000256" key="2">
    <source>
        <dbReference type="ARBA" id="ARBA00023136"/>
    </source>
</evidence>
<dbReference type="CDD" id="cd07185">
    <property type="entry name" value="OmpA_C-like"/>
    <property type="match status" value="1"/>
</dbReference>
<proteinExistence type="predicted"/>
<evidence type="ECO:0000256" key="3">
    <source>
        <dbReference type="ARBA" id="ARBA00023237"/>
    </source>
</evidence>
<dbReference type="InterPro" id="IPR050330">
    <property type="entry name" value="Bact_OuterMem_StrucFunc"/>
</dbReference>
<keyword evidence="8" id="KW-1185">Reference proteome</keyword>
<dbReference type="PANTHER" id="PTHR30329:SF21">
    <property type="entry name" value="LIPOPROTEIN YIAD-RELATED"/>
    <property type="match status" value="1"/>
</dbReference>
<name>A0A942I2S1_9HYPH</name>
<dbReference type="Gene3D" id="3.30.1330.60">
    <property type="entry name" value="OmpA-like domain"/>
    <property type="match status" value="1"/>
</dbReference>
<dbReference type="GO" id="GO:0009279">
    <property type="term" value="C:cell outer membrane"/>
    <property type="evidence" value="ECO:0007669"/>
    <property type="project" value="UniProtKB-SubCell"/>
</dbReference>
<dbReference type="PRINTS" id="PR01021">
    <property type="entry name" value="OMPADOMAIN"/>
</dbReference>
<organism evidence="7 8">
    <name type="scientific">Pseudaminobacter soli</name>
    <name type="common">ex Zhang et al. 2022</name>
    <dbReference type="NCBI Taxonomy" id="2831468"/>
    <lineage>
        <taxon>Bacteria</taxon>
        <taxon>Pseudomonadati</taxon>
        <taxon>Pseudomonadota</taxon>
        <taxon>Alphaproteobacteria</taxon>
        <taxon>Hyphomicrobiales</taxon>
        <taxon>Phyllobacteriaceae</taxon>
        <taxon>Pseudaminobacter</taxon>
    </lineage>
</organism>
<dbReference type="InterPro" id="IPR036737">
    <property type="entry name" value="OmpA-like_sf"/>
</dbReference>
<comment type="subcellular location">
    <subcellularLocation>
        <location evidence="1">Cell outer membrane</location>
    </subcellularLocation>
</comment>
<keyword evidence="2 4" id="KW-0472">Membrane</keyword>
<evidence type="ECO:0000256" key="4">
    <source>
        <dbReference type="PROSITE-ProRule" id="PRU00473"/>
    </source>
</evidence>
<dbReference type="Proteomes" id="UP000680348">
    <property type="component" value="Unassembled WGS sequence"/>
</dbReference>
<reference evidence="7" key="1">
    <citation type="submission" date="2021-04" db="EMBL/GenBank/DDBJ databases">
        <title>Pseudaminobacter soli sp. nov., isolated from paddy soil contaminated by heavy metals.</title>
        <authorList>
            <person name="Zhang K."/>
        </authorList>
    </citation>
    <scope>NUCLEOTIDE SEQUENCE</scope>
    <source>
        <strain evidence="7">19-2017</strain>
    </source>
</reference>
<evidence type="ECO:0000313" key="7">
    <source>
        <dbReference type="EMBL" id="MBS3650117.1"/>
    </source>
</evidence>
<dbReference type="AlphaFoldDB" id="A0A942I2S1"/>
<feature type="domain" description="OmpA-like" evidence="6">
    <location>
        <begin position="59"/>
        <end position="174"/>
    </location>
</feature>
<dbReference type="InterPro" id="IPR006665">
    <property type="entry name" value="OmpA-like"/>
</dbReference>